<dbReference type="InterPro" id="IPR008824">
    <property type="entry name" value="RuvB-like_N"/>
</dbReference>
<feature type="domain" description="AAA+ ATPase" evidence="10">
    <location>
        <begin position="52"/>
        <end position="183"/>
    </location>
</feature>
<keyword evidence="3 9" id="KW-0227">DNA damage</keyword>
<organism evidence="11 12">
    <name type="scientific">Acetobacterium woodii (strain ATCC 29683 / DSM 1030 / JCM 2381 / KCTC 1655 / WB1)</name>
    <dbReference type="NCBI Taxonomy" id="931626"/>
    <lineage>
        <taxon>Bacteria</taxon>
        <taxon>Bacillati</taxon>
        <taxon>Bacillota</taxon>
        <taxon>Clostridia</taxon>
        <taxon>Eubacteriales</taxon>
        <taxon>Eubacteriaceae</taxon>
        <taxon>Acetobacterium</taxon>
    </lineage>
</organism>
<dbReference type="HOGENOM" id="CLU_055599_1_0_9"/>
<dbReference type="Pfam" id="PF05491">
    <property type="entry name" value="WHD_RuvB"/>
    <property type="match status" value="1"/>
</dbReference>
<feature type="binding site" evidence="9">
    <location>
        <position position="316"/>
    </location>
    <ligand>
        <name>DNA</name>
        <dbReference type="ChEBI" id="CHEBI:16991"/>
    </ligand>
</feature>
<proteinExistence type="inferred from homology"/>
<evidence type="ECO:0000256" key="9">
    <source>
        <dbReference type="HAMAP-Rule" id="MF_00016"/>
    </source>
</evidence>
<dbReference type="RefSeq" id="WP_014355688.1">
    <property type="nucleotide sequence ID" value="NC_016894.1"/>
</dbReference>
<keyword evidence="7 9" id="KW-0233">DNA recombination</keyword>
<dbReference type="GO" id="GO:0006281">
    <property type="term" value="P:DNA repair"/>
    <property type="evidence" value="ECO:0007669"/>
    <property type="project" value="UniProtKB-UniRule"/>
</dbReference>
<dbReference type="InterPro" id="IPR003593">
    <property type="entry name" value="AAA+_ATPase"/>
</dbReference>
<keyword evidence="6 9" id="KW-0238">DNA-binding</keyword>
<dbReference type="KEGG" id="awo:Awo_c13010"/>
<reference evidence="12" key="1">
    <citation type="submission" date="2011-07" db="EMBL/GenBank/DDBJ databases">
        <title>Complete genome sequence of Acetobacterium woodii.</title>
        <authorList>
            <person name="Poehlein A."/>
            <person name="Schmidt S."/>
            <person name="Kaster A.-K."/>
            <person name="Goenrich M."/>
            <person name="Vollmers J."/>
            <person name="Thuermer A."/>
            <person name="Gottschalk G."/>
            <person name="Thauer R.K."/>
            <person name="Daniel R."/>
            <person name="Mueller V."/>
        </authorList>
    </citation>
    <scope>NUCLEOTIDE SEQUENCE [LARGE SCALE GENOMIC DNA]</scope>
    <source>
        <strain evidence="12">ATCC 29683 / DSM 1030 / JCM 2381 / KCTC 1655 / WB1</strain>
    </source>
</reference>
<evidence type="ECO:0000256" key="1">
    <source>
        <dbReference type="ARBA" id="ARBA00022490"/>
    </source>
</evidence>
<feature type="binding site" evidence="9">
    <location>
        <position position="219"/>
    </location>
    <ligand>
        <name>ATP</name>
        <dbReference type="ChEBI" id="CHEBI:30616"/>
    </ligand>
</feature>
<feature type="region of interest" description="Large ATPase domain (RuvB-L)" evidence="9">
    <location>
        <begin position="2"/>
        <end position="182"/>
    </location>
</feature>
<evidence type="ECO:0000256" key="6">
    <source>
        <dbReference type="ARBA" id="ARBA00023125"/>
    </source>
</evidence>
<comment type="subcellular location">
    <subcellularLocation>
        <location evidence="9">Cytoplasm</location>
    </subcellularLocation>
</comment>
<name>H6LEI2_ACEWD</name>
<dbReference type="InterPro" id="IPR027417">
    <property type="entry name" value="P-loop_NTPase"/>
</dbReference>
<dbReference type="InterPro" id="IPR008823">
    <property type="entry name" value="RuvB_wg_C"/>
</dbReference>
<feature type="binding site" evidence="9">
    <location>
        <position position="67"/>
    </location>
    <ligand>
        <name>ATP</name>
        <dbReference type="ChEBI" id="CHEBI:30616"/>
    </ligand>
</feature>
<evidence type="ECO:0000256" key="7">
    <source>
        <dbReference type="ARBA" id="ARBA00023172"/>
    </source>
</evidence>
<dbReference type="InterPro" id="IPR041445">
    <property type="entry name" value="AAA_lid_4"/>
</dbReference>
<dbReference type="GO" id="GO:0005737">
    <property type="term" value="C:cytoplasm"/>
    <property type="evidence" value="ECO:0007669"/>
    <property type="project" value="UniProtKB-SubCell"/>
</dbReference>
<dbReference type="STRING" id="931626.Awo_c13010"/>
<dbReference type="NCBIfam" id="NF000868">
    <property type="entry name" value="PRK00080.1"/>
    <property type="match status" value="1"/>
</dbReference>
<dbReference type="HAMAP" id="MF_00016">
    <property type="entry name" value="DNA_HJ_migration_RuvB"/>
    <property type="match status" value="1"/>
</dbReference>
<keyword evidence="11" id="KW-0347">Helicase</keyword>
<evidence type="ECO:0000256" key="5">
    <source>
        <dbReference type="ARBA" id="ARBA00022840"/>
    </source>
</evidence>
<dbReference type="eggNOG" id="COG2255">
    <property type="taxonomic scope" value="Bacteria"/>
</dbReference>
<dbReference type="GO" id="GO:0009378">
    <property type="term" value="F:four-way junction helicase activity"/>
    <property type="evidence" value="ECO:0007669"/>
    <property type="project" value="InterPro"/>
</dbReference>
<dbReference type="GO" id="GO:0048476">
    <property type="term" value="C:Holliday junction resolvase complex"/>
    <property type="evidence" value="ECO:0007669"/>
    <property type="project" value="UniProtKB-UniRule"/>
</dbReference>
<comment type="catalytic activity">
    <reaction evidence="9">
        <text>ATP + H2O = ADP + phosphate + H(+)</text>
        <dbReference type="Rhea" id="RHEA:13065"/>
        <dbReference type="ChEBI" id="CHEBI:15377"/>
        <dbReference type="ChEBI" id="CHEBI:15378"/>
        <dbReference type="ChEBI" id="CHEBI:30616"/>
        <dbReference type="ChEBI" id="CHEBI:43474"/>
        <dbReference type="ChEBI" id="CHEBI:456216"/>
    </reaction>
</comment>
<keyword evidence="1 9" id="KW-0963">Cytoplasm</keyword>
<keyword evidence="12" id="KW-1185">Reference proteome</keyword>
<comment type="function">
    <text evidence="9">The RuvA-RuvB-RuvC complex processes Holliday junction (HJ) DNA during genetic recombination and DNA repair, while the RuvA-RuvB complex plays an important role in the rescue of blocked DNA replication forks via replication fork reversal (RFR). RuvA specifically binds to HJ cruciform DNA, conferring on it an open structure. The RuvB hexamer acts as an ATP-dependent pump, pulling dsDNA into and through the RuvAB complex. RuvB forms 2 homohexamers on either side of HJ DNA bound by 1 or 2 RuvA tetramers; 4 subunits per hexamer contact DNA at a time. Coordinated motions by a converter formed by DNA-disengaged RuvB subunits stimulates ATP hydrolysis and nucleotide exchange. Immobilization of the converter enables RuvB to convert the ATP-contained energy into a lever motion, pulling 2 nucleotides of DNA out of the RuvA tetramer per ATP hydrolyzed, thus driving DNA branch migration. The RuvB motors rotate together with the DNA substrate, which together with the progressing nucleotide cycle form the mechanistic basis for DNA recombination by continuous HJ branch migration. Branch migration allows RuvC to scan DNA until it finds its consensus sequence, where it cleaves and resolves cruciform DNA.</text>
</comment>
<dbReference type="AlphaFoldDB" id="H6LEI2"/>
<dbReference type="InterPro" id="IPR004605">
    <property type="entry name" value="DNA_helicase_Holl-junc_RuvB"/>
</dbReference>
<keyword evidence="5 9" id="KW-0067">ATP-binding</keyword>
<dbReference type="SUPFAM" id="SSF52540">
    <property type="entry name" value="P-loop containing nucleoside triphosphate hydrolases"/>
    <property type="match status" value="1"/>
</dbReference>
<feature type="binding site" evidence="9">
    <location>
        <position position="172"/>
    </location>
    <ligand>
        <name>ATP</name>
        <dbReference type="ChEBI" id="CHEBI:30616"/>
    </ligand>
</feature>
<dbReference type="SMART" id="SM00382">
    <property type="entry name" value="AAA"/>
    <property type="match status" value="1"/>
</dbReference>
<dbReference type="Gene3D" id="3.40.50.300">
    <property type="entry name" value="P-loop containing nucleotide triphosphate hydrolases"/>
    <property type="match status" value="1"/>
</dbReference>
<protein>
    <recommendedName>
        <fullName evidence="9">Holliday junction branch migration complex subunit RuvB</fullName>
        <ecNumber evidence="9">3.6.4.-</ecNumber>
    </recommendedName>
</protein>
<feature type="region of interest" description="Head domain (RuvB-H)" evidence="9">
    <location>
        <begin position="256"/>
        <end position="354"/>
    </location>
</feature>
<dbReference type="EMBL" id="CP002987">
    <property type="protein sequence ID" value="AFA48085.1"/>
    <property type="molecule type" value="Genomic_DNA"/>
</dbReference>
<feature type="binding site" evidence="9">
    <location>
        <position position="182"/>
    </location>
    <ligand>
        <name>ATP</name>
        <dbReference type="ChEBI" id="CHEBI:30616"/>
    </ligand>
</feature>
<feature type="binding site" evidence="9">
    <location>
        <position position="67"/>
    </location>
    <ligand>
        <name>Mg(2+)</name>
        <dbReference type="ChEBI" id="CHEBI:18420"/>
    </ligand>
</feature>
<feature type="binding site" evidence="9">
    <location>
        <position position="21"/>
    </location>
    <ligand>
        <name>ATP</name>
        <dbReference type="ChEBI" id="CHEBI:30616"/>
    </ligand>
</feature>
<dbReference type="Gene3D" id="1.10.8.60">
    <property type="match status" value="1"/>
</dbReference>
<evidence type="ECO:0000259" key="10">
    <source>
        <dbReference type="SMART" id="SM00382"/>
    </source>
</evidence>
<dbReference type="InterPro" id="IPR036390">
    <property type="entry name" value="WH_DNA-bd_sf"/>
</dbReference>
<dbReference type="GO" id="GO:0000400">
    <property type="term" value="F:four-way junction DNA binding"/>
    <property type="evidence" value="ECO:0007669"/>
    <property type="project" value="UniProtKB-UniRule"/>
</dbReference>
<feature type="binding site" evidence="9">
    <location>
        <position position="311"/>
    </location>
    <ligand>
        <name>DNA</name>
        <dbReference type="ChEBI" id="CHEBI:16991"/>
    </ligand>
</feature>
<dbReference type="GO" id="GO:0005524">
    <property type="term" value="F:ATP binding"/>
    <property type="evidence" value="ECO:0007669"/>
    <property type="project" value="UniProtKB-UniRule"/>
</dbReference>
<dbReference type="GO" id="GO:0016887">
    <property type="term" value="F:ATP hydrolysis activity"/>
    <property type="evidence" value="ECO:0007669"/>
    <property type="project" value="RHEA"/>
</dbReference>
<comment type="domain">
    <text evidence="9">Has 3 domains, the large (RuvB-L) and small ATPase (RuvB-S) domains and the C-terminal head (RuvB-H) domain. The head domain binds DNA, while the ATPase domains jointly bind ATP, ADP or are empty depending on the state of the subunit in the translocation cycle. During a single DNA translocation step the structure of each domain remains the same, but their relative positions change.</text>
</comment>
<feature type="binding site" evidence="9">
    <location>
        <position position="68"/>
    </location>
    <ligand>
        <name>ATP</name>
        <dbReference type="ChEBI" id="CHEBI:30616"/>
    </ligand>
</feature>
<dbReference type="Pfam" id="PF05496">
    <property type="entry name" value="RuvB_N"/>
    <property type="match status" value="1"/>
</dbReference>
<dbReference type="CDD" id="cd00009">
    <property type="entry name" value="AAA"/>
    <property type="match status" value="1"/>
</dbReference>
<dbReference type="GO" id="GO:0006310">
    <property type="term" value="P:DNA recombination"/>
    <property type="evidence" value="ECO:0007669"/>
    <property type="project" value="UniProtKB-UniRule"/>
</dbReference>
<dbReference type="SUPFAM" id="SSF46785">
    <property type="entry name" value="Winged helix' DNA-binding domain"/>
    <property type="match status" value="1"/>
</dbReference>
<dbReference type="EC" id="3.6.4.-" evidence="9"/>
<evidence type="ECO:0000256" key="2">
    <source>
        <dbReference type="ARBA" id="ARBA00022741"/>
    </source>
</evidence>
<accession>H6LEI2</accession>
<dbReference type="Gene3D" id="1.10.10.10">
    <property type="entry name" value="Winged helix-like DNA-binding domain superfamily/Winged helix DNA-binding domain"/>
    <property type="match status" value="1"/>
</dbReference>
<dbReference type="InterPro" id="IPR036388">
    <property type="entry name" value="WH-like_DNA-bd_sf"/>
</dbReference>
<dbReference type="PANTHER" id="PTHR42848:SF1">
    <property type="entry name" value="HOLLIDAY JUNCTION BRANCH MIGRATION COMPLEX SUBUNIT RUVB"/>
    <property type="match status" value="1"/>
</dbReference>
<keyword evidence="2 9" id="KW-0547">Nucleotide-binding</keyword>
<feature type="binding site" evidence="9">
    <location>
        <position position="63"/>
    </location>
    <ligand>
        <name>ATP</name>
        <dbReference type="ChEBI" id="CHEBI:30616"/>
    </ligand>
</feature>
<evidence type="ECO:0000256" key="3">
    <source>
        <dbReference type="ARBA" id="ARBA00022763"/>
    </source>
</evidence>
<feature type="region of interest" description="Small ATPAse domain (RuvB-S)" evidence="9">
    <location>
        <begin position="183"/>
        <end position="253"/>
    </location>
</feature>
<dbReference type="FunFam" id="3.40.50.300:FF:000073">
    <property type="entry name" value="Holliday junction ATP-dependent DNA helicase RuvB"/>
    <property type="match status" value="1"/>
</dbReference>
<sequence>MKERIITSDFTELDVEIEKNLRPQGLDEYIGQQKVKKQMSIFIKAAQKRNESLDHVLLYGPPGLGKTTLANIIAKEMGVGIKTTSGPAIEKAGDLAAILSSLKEGDILFIDEIHRLQRSVEEVLYPAMEDYALDIIIGKGPGAQSIRLELPTFTLIGATTRVGLLTSPLRDRFGVIQRLELYNPEDLATIIRRSSGIIGIEMDDEGAVELAVRSRGTPRIANRLLKRVRDYCEIEGRGIIDLQTTREALDLFEVDAVGLDEIDRIMLKTIAEKFDGGPVGIDTLAAAIGEEKNTIEEVYEPYLIQLGFLSKTPRGRMITGRGYKHLGLETLMNNVLDLQQLKINFYDNEEEIDE</sequence>
<keyword evidence="4 9" id="KW-0378">Hydrolase</keyword>
<dbReference type="Pfam" id="PF17864">
    <property type="entry name" value="AAA_lid_4"/>
    <property type="match status" value="1"/>
</dbReference>
<reference evidence="11 12" key="2">
    <citation type="journal article" date="2012" name="PLoS ONE">
        <title>An ancient pathway combining carbon dioxide fixation with the generation and utilization of a sodium ion gradient for ATP synthesis.</title>
        <authorList>
            <person name="Poehlein A."/>
            <person name="Schmidt S."/>
            <person name="Kaster A.K."/>
            <person name="Goenrich M."/>
            <person name="Vollmers J."/>
            <person name="Thurmer A."/>
            <person name="Bertsch J."/>
            <person name="Schuchmann K."/>
            <person name="Voigt B."/>
            <person name="Hecker M."/>
            <person name="Daniel R."/>
            <person name="Thauer R.K."/>
            <person name="Gottschalk G."/>
            <person name="Muller V."/>
        </authorList>
    </citation>
    <scope>NUCLEOTIDE SEQUENCE [LARGE SCALE GENOMIC DNA]</scope>
    <source>
        <strain evidence="12">ATCC 29683 / DSM 1030 / JCM 2381 / KCTC 1655 / WB1</strain>
    </source>
</reference>
<evidence type="ECO:0000313" key="11">
    <source>
        <dbReference type="EMBL" id="AFA48085.1"/>
    </source>
</evidence>
<feature type="binding site" evidence="9">
    <location>
        <begin position="129"/>
        <end position="131"/>
    </location>
    <ligand>
        <name>ATP</name>
        <dbReference type="ChEBI" id="CHEBI:30616"/>
    </ligand>
</feature>
<comment type="subunit">
    <text evidence="9">Homohexamer. Forms an RuvA(8)-RuvB(12)-Holliday junction (HJ) complex. HJ DNA is sandwiched between 2 RuvA tetramers; dsDNA enters through RuvA and exits via RuvB. An RuvB hexamer assembles on each DNA strand where it exits the tetramer. Each RuvB hexamer is contacted by two RuvA subunits (via domain III) on 2 adjacent RuvB subunits; this complex drives branch migration. In the full resolvosome a probable DNA-RuvA(4)-RuvB(12)-RuvC(2) complex forms which resolves the HJ.</text>
</comment>
<feature type="binding site" evidence="9">
    <location>
        <position position="66"/>
    </location>
    <ligand>
        <name>ATP</name>
        <dbReference type="ChEBI" id="CHEBI:30616"/>
    </ligand>
</feature>
<dbReference type="Proteomes" id="UP000007177">
    <property type="component" value="Chromosome"/>
</dbReference>
<dbReference type="OrthoDB" id="9804478at2"/>
<keyword evidence="8 9" id="KW-0234">DNA repair</keyword>
<comment type="similarity">
    <text evidence="9">Belongs to the RuvB family.</text>
</comment>
<gene>
    <name evidence="9 11" type="primary">ruvB</name>
    <name evidence="11" type="ordered locus">Awo_c13010</name>
</gene>
<evidence type="ECO:0000256" key="8">
    <source>
        <dbReference type="ARBA" id="ARBA00023204"/>
    </source>
</evidence>
<evidence type="ECO:0000313" key="12">
    <source>
        <dbReference type="Proteomes" id="UP000007177"/>
    </source>
</evidence>
<dbReference type="PANTHER" id="PTHR42848">
    <property type="match status" value="1"/>
</dbReference>
<evidence type="ECO:0000256" key="4">
    <source>
        <dbReference type="ARBA" id="ARBA00022801"/>
    </source>
</evidence>
<dbReference type="NCBIfam" id="TIGR00635">
    <property type="entry name" value="ruvB"/>
    <property type="match status" value="1"/>
</dbReference>
<comment type="caution">
    <text evidence="9">Lacks conserved residue(s) required for the propagation of feature annotation.</text>
</comment>
<feature type="binding site" evidence="9">
    <location>
        <position position="22"/>
    </location>
    <ligand>
        <name>ATP</name>
        <dbReference type="ChEBI" id="CHEBI:30616"/>
    </ligand>
</feature>